<feature type="transmembrane region" description="Helical" evidence="8">
    <location>
        <begin position="57"/>
        <end position="78"/>
    </location>
</feature>
<dbReference type="CDD" id="cd16373">
    <property type="entry name" value="DMSOR_beta_like"/>
    <property type="match status" value="1"/>
</dbReference>
<dbReference type="STRING" id="366522.GCA_001548055_01946"/>
<dbReference type="InterPro" id="IPR050157">
    <property type="entry name" value="PSI_iron-sulfur_center"/>
</dbReference>
<dbReference type="GO" id="GO:0051539">
    <property type="term" value="F:4 iron, 4 sulfur cluster binding"/>
    <property type="evidence" value="ECO:0007669"/>
    <property type="project" value="UniProtKB-KW"/>
</dbReference>
<evidence type="ECO:0000256" key="5">
    <source>
        <dbReference type="ARBA" id="ARBA00022982"/>
    </source>
</evidence>
<reference evidence="10 11" key="1">
    <citation type="journal article" date="2017" name="Front. Microbiol.">
        <title>Comparative Genomic Analysis of the Class Epsilonproteobacteria and Proposed Reclassification to Epsilonbacteraeota (phyl. nov.).</title>
        <authorList>
            <person name="Waite D.W."/>
            <person name="Vanwonterghem I."/>
            <person name="Rinke C."/>
            <person name="Parks D.H."/>
            <person name="Zhang Y."/>
            <person name="Takai K."/>
            <person name="Sievert S.M."/>
            <person name="Simon J."/>
            <person name="Campbell B.J."/>
            <person name="Hanson T.E."/>
            <person name="Woyke T."/>
            <person name="Klotz M.G."/>
            <person name="Hugenholtz P."/>
        </authorList>
    </citation>
    <scope>NUCLEOTIDE SEQUENCE [LARGE SCALE GENOMIC DNA]</scope>
    <source>
        <strain evidence="10">UBA11420</strain>
    </source>
</reference>
<feature type="domain" description="4Fe-4S ferredoxin-type" evidence="9">
    <location>
        <begin position="131"/>
        <end position="164"/>
    </location>
</feature>
<dbReference type="Proteomes" id="UP000231638">
    <property type="component" value="Unassembled WGS sequence"/>
</dbReference>
<dbReference type="AlphaFoldDB" id="A0A2D3WA63"/>
<feature type="domain" description="4Fe-4S ferredoxin-type" evidence="9">
    <location>
        <begin position="94"/>
        <end position="124"/>
    </location>
</feature>
<feature type="domain" description="4Fe-4S ferredoxin-type" evidence="9">
    <location>
        <begin position="229"/>
        <end position="260"/>
    </location>
</feature>
<name>A0A2D3WA63_9BACT</name>
<dbReference type="InterPro" id="IPR017896">
    <property type="entry name" value="4Fe4S_Fe-S-bd"/>
</dbReference>
<keyword evidence="1" id="KW-0813">Transport</keyword>
<dbReference type="NCBIfam" id="NF007012">
    <property type="entry name" value="PRK09476.1"/>
    <property type="match status" value="1"/>
</dbReference>
<evidence type="ECO:0000256" key="1">
    <source>
        <dbReference type="ARBA" id="ARBA00022448"/>
    </source>
</evidence>
<dbReference type="GO" id="GO:0046872">
    <property type="term" value="F:metal ion binding"/>
    <property type="evidence" value="ECO:0007669"/>
    <property type="project" value="UniProtKB-KW"/>
</dbReference>
<dbReference type="PROSITE" id="PS00198">
    <property type="entry name" value="4FE4S_FER_1"/>
    <property type="match status" value="1"/>
</dbReference>
<evidence type="ECO:0000256" key="6">
    <source>
        <dbReference type="ARBA" id="ARBA00023004"/>
    </source>
</evidence>
<evidence type="ECO:0000313" key="11">
    <source>
        <dbReference type="Proteomes" id="UP000231638"/>
    </source>
</evidence>
<organism evidence="10 11">
    <name type="scientific">Sulfurospirillum cavolei</name>
    <dbReference type="NCBI Taxonomy" id="366522"/>
    <lineage>
        <taxon>Bacteria</taxon>
        <taxon>Pseudomonadati</taxon>
        <taxon>Campylobacterota</taxon>
        <taxon>Epsilonproteobacteria</taxon>
        <taxon>Campylobacterales</taxon>
        <taxon>Sulfurospirillaceae</taxon>
        <taxon>Sulfurospirillum</taxon>
    </lineage>
</organism>
<dbReference type="PANTHER" id="PTHR24960">
    <property type="entry name" value="PHOTOSYSTEM I IRON-SULFUR CENTER-RELATED"/>
    <property type="match status" value="1"/>
</dbReference>
<dbReference type="PANTHER" id="PTHR24960:SF79">
    <property type="entry name" value="PHOTOSYSTEM I IRON-SULFUR CENTER"/>
    <property type="match status" value="1"/>
</dbReference>
<proteinExistence type="predicted"/>
<keyword evidence="7" id="KW-0411">Iron-sulfur</keyword>
<feature type="domain" description="4Fe-4S ferredoxin-type" evidence="9">
    <location>
        <begin position="182"/>
        <end position="218"/>
    </location>
</feature>
<dbReference type="EMBL" id="DLUG01000012">
    <property type="protein sequence ID" value="DAB37298.1"/>
    <property type="molecule type" value="Genomic_DNA"/>
</dbReference>
<dbReference type="PROSITE" id="PS51379">
    <property type="entry name" value="4FE4S_FER_2"/>
    <property type="match status" value="4"/>
</dbReference>
<evidence type="ECO:0000259" key="9">
    <source>
        <dbReference type="PROSITE" id="PS51379"/>
    </source>
</evidence>
<keyword evidence="6" id="KW-0408">Iron</keyword>
<dbReference type="Pfam" id="PF12838">
    <property type="entry name" value="Fer4_7"/>
    <property type="match status" value="2"/>
</dbReference>
<dbReference type="Gene3D" id="3.30.70.20">
    <property type="match status" value="2"/>
</dbReference>
<evidence type="ECO:0000256" key="4">
    <source>
        <dbReference type="ARBA" id="ARBA00022737"/>
    </source>
</evidence>
<keyword evidence="3" id="KW-0479">Metal-binding</keyword>
<keyword evidence="8" id="KW-0472">Membrane</keyword>
<keyword evidence="8" id="KW-1133">Transmembrane helix</keyword>
<keyword evidence="4" id="KW-0677">Repeat</keyword>
<protein>
    <submittedName>
        <fullName evidence="10">Ferredoxin-type protein NapG</fullName>
    </submittedName>
</protein>
<dbReference type="InterPro" id="IPR017900">
    <property type="entry name" value="4Fe4S_Fe_S_CS"/>
</dbReference>
<accession>A0A2D3WA63</accession>
<dbReference type="NCBIfam" id="TIGR00397">
    <property type="entry name" value="mauM_napG"/>
    <property type="match status" value="1"/>
</dbReference>
<dbReference type="InterPro" id="IPR004494">
    <property type="entry name" value="MauM_NapG"/>
</dbReference>
<evidence type="ECO:0000256" key="8">
    <source>
        <dbReference type="SAM" id="Phobius"/>
    </source>
</evidence>
<evidence type="ECO:0000256" key="3">
    <source>
        <dbReference type="ARBA" id="ARBA00022723"/>
    </source>
</evidence>
<sequence>MRHVRFQSKPIIKSVPLSFIKRSRLGFAQTACKNRSKRIVVSHLNYEKATITERRRFLSLMAQSVGLSALGGLVWTGYIEEAKASPLILRPPGALYENDFMRLCIKCGQCVEACPYDTLRLAVPGENKPLGTPFFIPREVPCHMCTDIPCVPVCPTGALNKSNVSSIKEGEEKLDIFKAKMGLAVVDTESCIAFWGIQCDACYRACPVMDSAIKLEYRRNTRTGKHAYLIPIVSSDTCTGCGLCERACVTEKAAIHVLPNEVAQGKLGAHYIKGWEKADEKRLENVSQEVTTHTKRSEKKVEDYLNSGEDLFK</sequence>
<evidence type="ECO:0000256" key="2">
    <source>
        <dbReference type="ARBA" id="ARBA00022485"/>
    </source>
</evidence>
<keyword evidence="5" id="KW-0249">Electron transport</keyword>
<dbReference type="SUPFAM" id="SSF54862">
    <property type="entry name" value="4Fe-4S ferredoxins"/>
    <property type="match status" value="1"/>
</dbReference>
<keyword evidence="8" id="KW-0812">Transmembrane</keyword>
<evidence type="ECO:0000313" key="10">
    <source>
        <dbReference type="EMBL" id="DAB37298.1"/>
    </source>
</evidence>
<evidence type="ECO:0000256" key="7">
    <source>
        <dbReference type="ARBA" id="ARBA00023014"/>
    </source>
</evidence>
<keyword evidence="2" id="KW-0004">4Fe-4S</keyword>
<comment type="caution">
    <text evidence="10">The sequence shown here is derived from an EMBL/GenBank/DDBJ whole genome shotgun (WGS) entry which is preliminary data.</text>
</comment>
<gene>
    <name evidence="10" type="ORF">CFH80_00340</name>
</gene>